<feature type="region of interest" description="Disordered" evidence="1">
    <location>
        <begin position="338"/>
        <end position="359"/>
    </location>
</feature>
<feature type="domain" description="DUF7979" evidence="2">
    <location>
        <begin position="67"/>
        <end position="129"/>
    </location>
</feature>
<dbReference type="Pfam" id="PF25934">
    <property type="entry name" value="DUF7979"/>
    <property type="match status" value="1"/>
</dbReference>
<dbReference type="InterPro" id="IPR058285">
    <property type="entry name" value="DUF7979"/>
</dbReference>
<evidence type="ECO:0000256" key="1">
    <source>
        <dbReference type="SAM" id="MobiDB-lite"/>
    </source>
</evidence>
<protein>
    <submittedName>
        <fullName evidence="4">Uncharacterized protein</fullName>
    </submittedName>
</protein>
<gene>
    <name evidence="4" type="ORF">ACFO9K_01270</name>
</gene>
<evidence type="ECO:0000313" key="5">
    <source>
        <dbReference type="Proteomes" id="UP001595945"/>
    </source>
</evidence>
<accession>A0ABD5PX69</accession>
<keyword evidence="5" id="KW-1185">Reference proteome</keyword>
<feature type="domain" description="DUF8130" evidence="3">
    <location>
        <begin position="304"/>
        <end position="420"/>
    </location>
</feature>
<reference evidence="4 5" key="1">
    <citation type="journal article" date="2019" name="Int. J. Syst. Evol. Microbiol.">
        <title>The Global Catalogue of Microorganisms (GCM) 10K type strain sequencing project: providing services to taxonomists for standard genome sequencing and annotation.</title>
        <authorList>
            <consortium name="The Broad Institute Genomics Platform"/>
            <consortium name="The Broad Institute Genome Sequencing Center for Infectious Disease"/>
            <person name="Wu L."/>
            <person name="Ma J."/>
        </authorList>
    </citation>
    <scope>NUCLEOTIDE SEQUENCE [LARGE SCALE GENOMIC DNA]</scope>
    <source>
        <strain evidence="4 5">XZYJ18</strain>
    </source>
</reference>
<dbReference type="RefSeq" id="WP_254267607.1">
    <property type="nucleotide sequence ID" value="NZ_CP100400.1"/>
</dbReference>
<proteinExistence type="predicted"/>
<evidence type="ECO:0000313" key="4">
    <source>
        <dbReference type="EMBL" id="MFC4822883.1"/>
    </source>
</evidence>
<dbReference type="AlphaFoldDB" id="A0ABD5PX69"/>
<evidence type="ECO:0000259" key="3">
    <source>
        <dbReference type="Pfam" id="PF26451"/>
    </source>
</evidence>
<dbReference type="EMBL" id="JBHSHT010000001">
    <property type="protein sequence ID" value="MFC4822883.1"/>
    <property type="molecule type" value="Genomic_DNA"/>
</dbReference>
<evidence type="ECO:0000259" key="2">
    <source>
        <dbReference type="Pfam" id="PF25934"/>
    </source>
</evidence>
<name>A0ABD5PX69_9EURY</name>
<dbReference type="Pfam" id="PF26451">
    <property type="entry name" value="DUF8130"/>
    <property type="match status" value="1"/>
</dbReference>
<dbReference type="GeneID" id="73046075"/>
<sequence length="452" mass="48656">MQRRPFLRLAVGAAATVAGCLGASDALAGRTDATASDAATRMAAAEGPSDDPALSVSGVETFDYVVRLNDLGDDPTGAVTPAADLSDRERAVLRSAVAGTHRTRDPPEWLRRFASSTSFVERDGTYLRLDDTFPTHRVTAETVAPSDVTGDVATYEEYERAVTREDYVASGLLRIAREEGIELSYVWPSLAAFFDAYDAARYHGDVVSFSVEVTDSGPPYELSATEVPVSVAVGGPVWNADAARERTRELLRRAGRTRGGYGFDRAPAGLLDELRTHEYVRLDDTFYTSVVEKHGPVPVSVSARVENGRLHLALDNEGDTALTLSGGAPRPFGVVRCRPADSANRSSGPTDRADSPDASTDHLLWTDAYAASDYVRTEDRDVRLVEEVALTTTVEPGATVSETYAVPAALPPGEYAVEGSLGVRETRGQRSAEKSSRTRRSTVRYRVSFAVA</sequence>
<dbReference type="InterPro" id="IPR058443">
    <property type="entry name" value="DUF8130"/>
</dbReference>
<organism evidence="4 5">
    <name type="scientific">Halorussus aquaticus</name>
    <dbReference type="NCBI Taxonomy" id="2953748"/>
    <lineage>
        <taxon>Archaea</taxon>
        <taxon>Methanobacteriati</taxon>
        <taxon>Methanobacteriota</taxon>
        <taxon>Stenosarchaea group</taxon>
        <taxon>Halobacteria</taxon>
        <taxon>Halobacteriales</taxon>
        <taxon>Haladaptataceae</taxon>
        <taxon>Halorussus</taxon>
    </lineage>
</organism>
<dbReference type="PROSITE" id="PS51257">
    <property type="entry name" value="PROKAR_LIPOPROTEIN"/>
    <property type="match status" value="1"/>
</dbReference>
<dbReference type="Proteomes" id="UP001595945">
    <property type="component" value="Unassembled WGS sequence"/>
</dbReference>
<comment type="caution">
    <text evidence="4">The sequence shown here is derived from an EMBL/GenBank/DDBJ whole genome shotgun (WGS) entry which is preliminary data.</text>
</comment>